<proteinExistence type="predicted"/>
<sequence>MVEEDVQLNQQLEEVEDEMKTTEISQSPPTPQKQDTKTEMTDTAVDGELTASESDQDEDLRTQETLGSPEEVQNPQTTISILRRSFLEREPGEDGLTEWNKRLASSPFRRIEDSPMIEPLELEQVPISANVLLFVFQCLSQVWSCVFRSFFVSLHVVR</sequence>
<dbReference type="InterPro" id="IPR007477">
    <property type="entry name" value="SAB_dom"/>
</dbReference>
<dbReference type="AlphaFoldDB" id="A0A9D3BNW6"/>
<dbReference type="Pfam" id="PF04382">
    <property type="entry name" value="SAB"/>
    <property type="match status" value="1"/>
</dbReference>
<gene>
    <name evidence="3" type="ORF">G4P62_019616</name>
</gene>
<feature type="region of interest" description="Disordered" evidence="1">
    <location>
        <begin position="1"/>
        <end position="75"/>
    </location>
</feature>
<evidence type="ECO:0000256" key="1">
    <source>
        <dbReference type="SAM" id="MobiDB-lite"/>
    </source>
</evidence>
<protein>
    <submittedName>
        <fullName evidence="3">Band 4.1-like protein 3</fullName>
    </submittedName>
</protein>
<feature type="domain" description="SAB" evidence="2">
    <location>
        <begin position="68"/>
        <end position="109"/>
    </location>
</feature>
<dbReference type="GO" id="GO:0005856">
    <property type="term" value="C:cytoskeleton"/>
    <property type="evidence" value="ECO:0007669"/>
    <property type="project" value="InterPro"/>
</dbReference>
<name>A0A9D3BNW6_NOTFU</name>
<evidence type="ECO:0000259" key="2">
    <source>
        <dbReference type="Pfam" id="PF04382"/>
    </source>
</evidence>
<evidence type="ECO:0000313" key="4">
    <source>
        <dbReference type="Proteomes" id="UP000822369"/>
    </source>
</evidence>
<dbReference type="GO" id="GO:0030866">
    <property type="term" value="P:cortical actin cytoskeleton organization"/>
    <property type="evidence" value="ECO:0007669"/>
    <property type="project" value="InterPro"/>
</dbReference>
<accession>A0A9D3BNW6</accession>
<dbReference type="GO" id="GO:0008092">
    <property type="term" value="F:cytoskeletal protein binding"/>
    <property type="evidence" value="ECO:0007669"/>
    <property type="project" value="InterPro"/>
</dbReference>
<organism evidence="3 4">
    <name type="scientific">Nothobranchius furzeri</name>
    <name type="common">Turquoise killifish</name>
    <dbReference type="NCBI Taxonomy" id="105023"/>
    <lineage>
        <taxon>Eukaryota</taxon>
        <taxon>Metazoa</taxon>
        <taxon>Chordata</taxon>
        <taxon>Craniata</taxon>
        <taxon>Vertebrata</taxon>
        <taxon>Euteleostomi</taxon>
        <taxon>Actinopterygii</taxon>
        <taxon>Neopterygii</taxon>
        <taxon>Teleostei</taxon>
        <taxon>Neoteleostei</taxon>
        <taxon>Acanthomorphata</taxon>
        <taxon>Ovalentaria</taxon>
        <taxon>Atherinomorphae</taxon>
        <taxon>Cyprinodontiformes</taxon>
        <taxon>Nothobranchiidae</taxon>
        <taxon>Nothobranchius</taxon>
    </lineage>
</organism>
<feature type="compositionally biased region" description="Polar residues" evidence="1">
    <location>
        <begin position="63"/>
        <end position="75"/>
    </location>
</feature>
<reference evidence="3" key="1">
    <citation type="submission" date="2020-03" db="EMBL/GenBank/DDBJ databases">
        <title>Intra-Species Differences in Population Size shape Life History and Genome Evolution.</title>
        <authorList>
            <person name="Willemsen D."/>
            <person name="Cui R."/>
            <person name="Valenzano D.R."/>
        </authorList>
    </citation>
    <scope>NUCLEOTIDE SEQUENCE</scope>
    <source>
        <strain evidence="3">GRZ</strain>
        <tissue evidence="3">Whole</tissue>
    </source>
</reference>
<evidence type="ECO:0000313" key="3">
    <source>
        <dbReference type="EMBL" id="KAF7214480.1"/>
    </source>
</evidence>
<comment type="caution">
    <text evidence="3">The sequence shown here is derived from an EMBL/GenBank/DDBJ whole genome shotgun (WGS) entry which is preliminary data.</text>
</comment>
<dbReference type="EMBL" id="JAAVVJ010000010">
    <property type="protein sequence ID" value="KAF7214480.1"/>
    <property type="molecule type" value="Genomic_DNA"/>
</dbReference>
<dbReference type="KEGG" id="nfu:107373455"/>
<dbReference type="Proteomes" id="UP000822369">
    <property type="component" value="Chromosome 10"/>
</dbReference>